<dbReference type="RefSeq" id="WP_013704462.1">
    <property type="nucleotide sequence ID" value="NC_015387.1"/>
</dbReference>
<accession>F2NMN1</accession>
<evidence type="ECO:0000313" key="3">
    <source>
        <dbReference type="Proteomes" id="UP000007030"/>
    </source>
</evidence>
<dbReference type="STRING" id="869210.Marky_1680"/>
<name>F2NMN1_MARHT</name>
<organism evidence="2 3">
    <name type="scientific">Marinithermus hydrothermalis (strain DSM 14884 / JCM 11576 / T1)</name>
    <dbReference type="NCBI Taxonomy" id="869210"/>
    <lineage>
        <taxon>Bacteria</taxon>
        <taxon>Thermotogati</taxon>
        <taxon>Deinococcota</taxon>
        <taxon>Deinococci</taxon>
        <taxon>Thermales</taxon>
        <taxon>Thermaceae</taxon>
        <taxon>Marinithermus</taxon>
    </lineage>
</organism>
<dbReference type="EMBL" id="CP002630">
    <property type="protein sequence ID" value="AEB12415.1"/>
    <property type="molecule type" value="Genomic_DNA"/>
</dbReference>
<feature type="domain" description="YvlB/LiaX N-terminal" evidence="1">
    <location>
        <begin position="3"/>
        <end position="31"/>
    </location>
</feature>
<reference evidence="2 3" key="1">
    <citation type="journal article" date="2012" name="Stand. Genomic Sci.">
        <title>Complete genome sequence of the aerobic, heterotroph Marinithermus hydrothermalis type strain (T1(T)) from a deep-sea hydrothermal vent chimney.</title>
        <authorList>
            <person name="Copeland A."/>
            <person name="Gu W."/>
            <person name="Yasawong M."/>
            <person name="Lapidus A."/>
            <person name="Lucas S."/>
            <person name="Deshpande S."/>
            <person name="Pagani I."/>
            <person name="Tapia R."/>
            <person name="Cheng J.F."/>
            <person name="Goodwin L.A."/>
            <person name="Pitluck S."/>
            <person name="Liolios K."/>
            <person name="Ivanova N."/>
            <person name="Mavromatis K."/>
            <person name="Mikhailova N."/>
            <person name="Pati A."/>
            <person name="Chen A."/>
            <person name="Palaniappan K."/>
            <person name="Land M."/>
            <person name="Pan C."/>
            <person name="Brambilla E.M."/>
            <person name="Rohde M."/>
            <person name="Tindall B.J."/>
            <person name="Sikorski J."/>
            <person name="Goker M."/>
            <person name="Detter J.C."/>
            <person name="Bristow J."/>
            <person name="Eisen J.A."/>
            <person name="Markowitz V."/>
            <person name="Hugenholtz P."/>
            <person name="Kyrpides N.C."/>
            <person name="Klenk H.P."/>
            <person name="Woyke T."/>
        </authorList>
    </citation>
    <scope>NUCLEOTIDE SEQUENCE [LARGE SCALE GENOMIC DNA]</scope>
    <source>
        <strain evidence="3">DSM 14884 / JCM 11576 / T1</strain>
    </source>
</reference>
<dbReference type="Pfam" id="PF22746">
    <property type="entry name" value="SHOCT-like_DUF2089-C"/>
    <property type="match status" value="1"/>
</dbReference>
<proteinExistence type="predicted"/>
<protein>
    <recommendedName>
        <fullName evidence="1">YvlB/LiaX N-terminal domain-containing protein</fullName>
    </recommendedName>
</protein>
<dbReference type="OrthoDB" id="27243at2"/>
<dbReference type="KEGG" id="mhd:Marky_1680"/>
<dbReference type="Proteomes" id="UP000007030">
    <property type="component" value="Chromosome"/>
</dbReference>
<evidence type="ECO:0000313" key="2">
    <source>
        <dbReference type="EMBL" id="AEB12415.1"/>
    </source>
</evidence>
<dbReference type="AlphaFoldDB" id="F2NMN1"/>
<sequence length="123" mass="13502">MNDKRKILEMLAGGQITVDEALDLLAALEPTPSASPVPKGQAKMLRILVDAEDEAKVRVNVPAQLAKFALNFIPKEQREQMEAQGIHLDELLDLLKGELPEGRLVDIEANDEGQPVRVVVEVV</sequence>
<keyword evidence="3" id="KW-1185">Reference proteome</keyword>
<dbReference type="eggNOG" id="ENOG5030JF7">
    <property type="taxonomic scope" value="Bacteria"/>
</dbReference>
<dbReference type="HOGENOM" id="CLU_150600_0_0_0"/>
<dbReference type="InterPro" id="IPR053959">
    <property type="entry name" value="YvlB/LiaX_N"/>
</dbReference>
<evidence type="ECO:0000259" key="1">
    <source>
        <dbReference type="Pfam" id="PF22746"/>
    </source>
</evidence>
<gene>
    <name evidence="2" type="ordered locus">Marky_1680</name>
</gene>